<feature type="non-terminal residue" evidence="6">
    <location>
        <position position="257"/>
    </location>
</feature>
<feature type="domain" description="CUB" evidence="5">
    <location>
        <begin position="208"/>
        <end position="257"/>
    </location>
</feature>
<dbReference type="Pfam" id="PF00431">
    <property type="entry name" value="CUB"/>
    <property type="match status" value="1"/>
</dbReference>
<name>A0ABN8QKV9_9CNID</name>
<dbReference type="Gene3D" id="2.60.120.290">
    <property type="entry name" value="Spermadhesin, CUB domain"/>
    <property type="match status" value="1"/>
</dbReference>
<dbReference type="PANTHER" id="PTHR24251">
    <property type="entry name" value="OVOCHYMASE-RELATED"/>
    <property type="match status" value="1"/>
</dbReference>
<keyword evidence="1" id="KW-0677">Repeat</keyword>
<accession>A0ABN8QKV9</accession>
<protein>
    <recommendedName>
        <fullName evidence="5">CUB domain-containing protein</fullName>
    </recommendedName>
</protein>
<dbReference type="SUPFAM" id="SSF49854">
    <property type="entry name" value="Spermadhesin, CUB domain"/>
    <property type="match status" value="1"/>
</dbReference>
<comment type="caution">
    <text evidence="3">Lacks conserved residue(s) required for the propagation of feature annotation.</text>
</comment>
<dbReference type="PANTHER" id="PTHR24251:SF30">
    <property type="entry name" value="MEMBRANE FRIZZLED-RELATED PROTEIN"/>
    <property type="match status" value="1"/>
</dbReference>
<feature type="signal peptide" evidence="4">
    <location>
        <begin position="1"/>
        <end position="25"/>
    </location>
</feature>
<evidence type="ECO:0000256" key="4">
    <source>
        <dbReference type="SAM" id="SignalP"/>
    </source>
</evidence>
<proteinExistence type="predicted"/>
<dbReference type="CDD" id="cd00041">
    <property type="entry name" value="CUB"/>
    <property type="match status" value="1"/>
</dbReference>
<evidence type="ECO:0000256" key="1">
    <source>
        <dbReference type="ARBA" id="ARBA00022737"/>
    </source>
</evidence>
<feature type="chain" id="PRO_5047122594" description="CUB domain-containing protein" evidence="4">
    <location>
        <begin position="26"/>
        <end position="257"/>
    </location>
</feature>
<keyword evidence="4" id="KW-0732">Signal</keyword>
<evidence type="ECO:0000259" key="5">
    <source>
        <dbReference type="PROSITE" id="PS01180"/>
    </source>
</evidence>
<reference evidence="6 7" key="1">
    <citation type="submission" date="2022-05" db="EMBL/GenBank/DDBJ databases">
        <authorList>
            <consortium name="Genoscope - CEA"/>
            <person name="William W."/>
        </authorList>
    </citation>
    <scope>NUCLEOTIDE SEQUENCE [LARGE SCALE GENOMIC DNA]</scope>
</reference>
<evidence type="ECO:0000256" key="3">
    <source>
        <dbReference type="PROSITE-ProRule" id="PRU00059"/>
    </source>
</evidence>
<gene>
    <name evidence="6" type="ORF">PLOB_00007685</name>
</gene>
<dbReference type="EMBL" id="CALNXK010000137">
    <property type="protein sequence ID" value="CAH3166510.1"/>
    <property type="molecule type" value="Genomic_DNA"/>
</dbReference>
<evidence type="ECO:0000313" key="7">
    <source>
        <dbReference type="Proteomes" id="UP001159405"/>
    </source>
</evidence>
<dbReference type="PROSITE" id="PS01180">
    <property type="entry name" value="CUB"/>
    <property type="match status" value="1"/>
</dbReference>
<evidence type="ECO:0000313" key="6">
    <source>
        <dbReference type="EMBL" id="CAH3166510.1"/>
    </source>
</evidence>
<keyword evidence="7" id="KW-1185">Reference proteome</keyword>
<keyword evidence="2" id="KW-1015">Disulfide bond</keyword>
<dbReference type="InterPro" id="IPR035914">
    <property type="entry name" value="Sperma_CUB_dom_sf"/>
</dbReference>
<evidence type="ECO:0000256" key="2">
    <source>
        <dbReference type="ARBA" id="ARBA00023157"/>
    </source>
</evidence>
<comment type="caution">
    <text evidence="6">The sequence shown here is derived from an EMBL/GenBank/DDBJ whole genome shotgun (WGS) entry which is preliminary data.</text>
</comment>
<dbReference type="Proteomes" id="UP001159405">
    <property type="component" value="Unassembled WGS sequence"/>
</dbReference>
<dbReference type="InterPro" id="IPR000859">
    <property type="entry name" value="CUB_dom"/>
</dbReference>
<organism evidence="6 7">
    <name type="scientific">Porites lobata</name>
    <dbReference type="NCBI Taxonomy" id="104759"/>
    <lineage>
        <taxon>Eukaryota</taxon>
        <taxon>Metazoa</taxon>
        <taxon>Cnidaria</taxon>
        <taxon>Anthozoa</taxon>
        <taxon>Hexacorallia</taxon>
        <taxon>Scleractinia</taxon>
        <taxon>Fungiina</taxon>
        <taxon>Poritidae</taxon>
        <taxon>Porites</taxon>
    </lineage>
</organism>
<sequence length="257" mass="26714">MDKRQWARGLFPFLTSLVLMTSASGLSSDHANSKSTGVLNAAVNSNVASQNTAAVHSSSSLSMSSSKDFHSSRLAISSSPFEVLSAGMANRQTITPLTLVSSVLVTSSVLVSTSVVPSNPLSRSDSSSVATMSSNLITEQGTSAVTSVSSLLLSSSTISASSLQQSHLTAVVVGTTLAIGKSAPETLSPSSMLLASSTVVSQQSACISGENLDGFSGFFSSPNFPSNYPQYSKCTWNITVPSGYIIKLSFLYFRLEP</sequence>